<dbReference type="PANTHER" id="PTHR35601:SF1">
    <property type="entry name" value="TOXIN RELE"/>
    <property type="match status" value="1"/>
</dbReference>
<dbReference type="InterPro" id="IPR035093">
    <property type="entry name" value="RelE/ParE_toxin_dom_sf"/>
</dbReference>
<name>A0A0B7MQ75_9FIRM</name>
<dbReference type="PANTHER" id="PTHR35601">
    <property type="entry name" value="TOXIN RELE"/>
    <property type="match status" value="1"/>
</dbReference>
<keyword evidence="4" id="KW-1185">Reference proteome</keyword>
<evidence type="ECO:0000313" key="3">
    <source>
        <dbReference type="EMBL" id="CEO89837.1"/>
    </source>
</evidence>
<gene>
    <name evidence="3" type="ORF">SSCH_610003</name>
</gene>
<dbReference type="Pfam" id="PF05016">
    <property type="entry name" value="ParE_toxin"/>
    <property type="match status" value="1"/>
</dbReference>
<dbReference type="EMBL" id="CDRZ01000260">
    <property type="protein sequence ID" value="CEO89837.1"/>
    <property type="molecule type" value="Genomic_DNA"/>
</dbReference>
<dbReference type="Gene3D" id="3.30.2310.20">
    <property type="entry name" value="RelE-like"/>
    <property type="match status" value="1"/>
</dbReference>
<dbReference type="SUPFAM" id="SSF143011">
    <property type="entry name" value="RelE-like"/>
    <property type="match status" value="1"/>
</dbReference>
<proteinExistence type="inferred from homology"/>
<evidence type="ECO:0000313" key="4">
    <source>
        <dbReference type="Proteomes" id="UP000046155"/>
    </source>
</evidence>
<accession>A0A0B7MQ75</accession>
<sequence length="99" mass="11371">MISMSSENPKTYKLRLSNRAAKYLSRLDKTTTSRILDKLEHLKVDPYHSVGTKKLSGKLTGLFRLRIGNYRAVYQINDDCFIVTILVIGPRVNIYDHLS</sequence>
<dbReference type="AlphaFoldDB" id="A0A0B7MQ75"/>
<evidence type="ECO:0000256" key="2">
    <source>
        <dbReference type="ARBA" id="ARBA00022649"/>
    </source>
</evidence>
<reference evidence="4" key="1">
    <citation type="submission" date="2015-01" db="EMBL/GenBank/DDBJ databases">
        <authorList>
            <person name="Manzoor Shahid"/>
            <person name="Zubair Saima"/>
        </authorList>
    </citation>
    <scope>NUCLEOTIDE SEQUENCE [LARGE SCALE GENOMIC DNA]</scope>
    <source>
        <strain evidence="4">Sp3</strain>
    </source>
</reference>
<evidence type="ECO:0000256" key="1">
    <source>
        <dbReference type="ARBA" id="ARBA00006226"/>
    </source>
</evidence>
<dbReference type="InterPro" id="IPR007712">
    <property type="entry name" value="RelE/ParE_toxin"/>
</dbReference>
<protein>
    <submittedName>
        <fullName evidence="3">Addiction module toxin, RelE/StbE family</fullName>
    </submittedName>
</protein>
<organism evidence="3 4">
    <name type="scientific">Syntrophaceticus schinkii</name>
    <dbReference type="NCBI Taxonomy" id="499207"/>
    <lineage>
        <taxon>Bacteria</taxon>
        <taxon>Bacillati</taxon>
        <taxon>Bacillota</taxon>
        <taxon>Clostridia</taxon>
        <taxon>Thermoanaerobacterales</taxon>
        <taxon>Thermoanaerobacterales Family III. Incertae Sedis</taxon>
        <taxon>Syntrophaceticus</taxon>
    </lineage>
</organism>
<comment type="similarity">
    <text evidence="1">Belongs to the RelE toxin family.</text>
</comment>
<dbReference type="Proteomes" id="UP000046155">
    <property type="component" value="Unassembled WGS sequence"/>
</dbReference>
<keyword evidence="2" id="KW-1277">Toxin-antitoxin system</keyword>